<dbReference type="STRING" id="797114.C475_05410"/>
<organism evidence="2 3">
    <name type="scientific">Halosimplex carlsbadense 2-9-1</name>
    <dbReference type="NCBI Taxonomy" id="797114"/>
    <lineage>
        <taxon>Archaea</taxon>
        <taxon>Methanobacteriati</taxon>
        <taxon>Methanobacteriota</taxon>
        <taxon>Stenosarchaea group</taxon>
        <taxon>Halobacteria</taxon>
        <taxon>Halobacteriales</taxon>
        <taxon>Haloarculaceae</taxon>
        <taxon>Halosimplex</taxon>
    </lineage>
</organism>
<protein>
    <submittedName>
        <fullName evidence="2">Uncharacterized protein</fullName>
    </submittedName>
</protein>
<accession>M0D0K1</accession>
<evidence type="ECO:0000313" key="3">
    <source>
        <dbReference type="Proteomes" id="UP000011626"/>
    </source>
</evidence>
<evidence type="ECO:0000313" key="2">
    <source>
        <dbReference type="EMBL" id="ELZ28217.1"/>
    </source>
</evidence>
<dbReference type="AlphaFoldDB" id="M0D0K1"/>
<reference evidence="2 3" key="1">
    <citation type="journal article" date="2014" name="PLoS Genet.">
        <title>Phylogenetically driven sequencing of extremely halophilic archaea reveals strategies for static and dynamic osmo-response.</title>
        <authorList>
            <person name="Becker E.A."/>
            <person name="Seitzer P.M."/>
            <person name="Tritt A."/>
            <person name="Larsen D."/>
            <person name="Krusor M."/>
            <person name="Yao A.I."/>
            <person name="Wu D."/>
            <person name="Madern D."/>
            <person name="Eisen J.A."/>
            <person name="Darling A.E."/>
            <person name="Facciotti M.T."/>
        </authorList>
    </citation>
    <scope>NUCLEOTIDE SEQUENCE [LARGE SCALE GENOMIC DNA]</scope>
    <source>
        <strain evidence="2 3">2-9-1</strain>
    </source>
</reference>
<feature type="compositionally biased region" description="Basic and acidic residues" evidence="1">
    <location>
        <begin position="18"/>
        <end position="42"/>
    </location>
</feature>
<comment type="caution">
    <text evidence="2">The sequence shown here is derived from an EMBL/GenBank/DDBJ whole genome shotgun (WGS) entry which is preliminary data.</text>
</comment>
<dbReference type="EMBL" id="AOIU01000011">
    <property type="protein sequence ID" value="ELZ28217.1"/>
    <property type="molecule type" value="Genomic_DNA"/>
</dbReference>
<sequence length="79" mass="8515">MDVWPEGETRSGPGRVGDLTDRLGGHQSEREQDRAGRGERRVALQRPGPDGTEFVVRFPLATDGAEATASAGENRKLAL</sequence>
<dbReference type="Proteomes" id="UP000011626">
    <property type="component" value="Unassembled WGS sequence"/>
</dbReference>
<dbReference type="RefSeq" id="WP_006882754.1">
    <property type="nucleotide sequence ID" value="NZ_AOIU01000011.1"/>
</dbReference>
<evidence type="ECO:0000256" key="1">
    <source>
        <dbReference type="SAM" id="MobiDB-lite"/>
    </source>
</evidence>
<feature type="region of interest" description="Disordered" evidence="1">
    <location>
        <begin position="1"/>
        <end position="53"/>
    </location>
</feature>
<name>M0D0K1_9EURY</name>
<proteinExistence type="predicted"/>
<gene>
    <name evidence="2" type="ORF">C475_05410</name>
</gene>
<keyword evidence="3" id="KW-1185">Reference proteome</keyword>